<accession>A0A9N7N490</accession>
<dbReference type="EMBL" id="CACSLK010023397">
    <property type="protein sequence ID" value="CAA0822426.1"/>
    <property type="molecule type" value="Genomic_DNA"/>
</dbReference>
<keyword evidence="5" id="KW-0720">Serine protease</keyword>
<dbReference type="PANTHER" id="PTHR10795">
    <property type="entry name" value="PROPROTEIN CONVERTASE SUBTILISIN/KEXIN"/>
    <property type="match status" value="1"/>
</dbReference>
<dbReference type="Gene3D" id="2.60.40.2310">
    <property type="match status" value="1"/>
</dbReference>
<evidence type="ECO:0000259" key="6">
    <source>
        <dbReference type="Pfam" id="PF17766"/>
    </source>
</evidence>
<name>A0A9N7N490_STRHE</name>
<evidence type="ECO:0000256" key="4">
    <source>
        <dbReference type="ARBA" id="ARBA00022801"/>
    </source>
</evidence>
<reference evidence="7" key="1">
    <citation type="submission" date="2019-12" db="EMBL/GenBank/DDBJ databases">
        <authorList>
            <person name="Scholes J."/>
        </authorList>
    </citation>
    <scope>NUCLEOTIDE SEQUENCE</scope>
</reference>
<comment type="similarity">
    <text evidence="1">Belongs to the peptidase S8 family.</text>
</comment>
<dbReference type="FunFam" id="2.60.40.2310:FF:000001">
    <property type="entry name" value="Subtilisin-like protease SBT1.5"/>
    <property type="match status" value="1"/>
</dbReference>
<protein>
    <submittedName>
        <fullName evidence="7">CO(2)-response secreted protease</fullName>
    </submittedName>
</protein>
<evidence type="ECO:0000256" key="1">
    <source>
        <dbReference type="ARBA" id="ARBA00011073"/>
    </source>
</evidence>
<evidence type="ECO:0000256" key="2">
    <source>
        <dbReference type="ARBA" id="ARBA00022670"/>
    </source>
</evidence>
<dbReference type="OrthoDB" id="904946at2759"/>
<evidence type="ECO:0000313" key="7">
    <source>
        <dbReference type="EMBL" id="CAA0822426.1"/>
    </source>
</evidence>
<sequence>MGSGEISLTASLQPGLVYETETTDYIQFLCNMGYSTSTIKLMASSYIPHNFSCPCDSHPDFISDMNYPSIAISGLEADKTKTVKRSVTNVGERYSTYEVFVEAPAGLEVQVVPSKLQFTEHVNKLSFQVRFKLTTTSDHEKHSFGSITWVNLKHEVRSPFVVSWA</sequence>
<dbReference type="GO" id="GO:0008236">
    <property type="term" value="F:serine-type peptidase activity"/>
    <property type="evidence" value="ECO:0007669"/>
    <property type="project" value="UniProtKB-KW"/>
</dbReference>
<organism evidence="7 8">
    <name type="scientific">Striga hermonthica</name>
    <name type="common">Purple witchweed</name>
    <name type="synonym">Buchnera hermonthica</name>
    <dbReference type="NCBI Taxonomy" id="68872"/>
    <lineage>
        <taxon>Eukaryota</taxon>
        <taxon>Viridiplantae</taxon>
        <taxon>Streptophyta</taxon>
        <taxon>Embryophyta</taxon>
        <taxon>Tracheophyta</taxon>
        <taxon>Spermatophyta</taxon>
        <taxon>Magnoliopsida</taxon>
        <taxon>eudicotyledons</taxon>
        <taxon>Gunneridae</taxon>
        <taxon>Pentapetalae</taxon>
        <taxon>asterids</taxon>
        <taxon>lamiids</taxon>
        <taxon>Lamiales</taxon>
        <taxon>Orobanchaceae</taxon>
        <taxon>Buchnereae</taxon>
        <taxon>Striga</taxon>
    </lineage>
</organism>
<dbReference type="Pfam" id="PF17766">
    <property type="entry name" value="fn3_6"/>
    <property type="match status" value="1"/>
</dbReference>
<keyword evidence="3" id="KW-0732">Signal</keyword>
<dbReference type="AlphaFoldDB" id="A0A9N7N490"/>
<feature type="domain" description="Subtilisin-like protease fibronectin type-III" evidence="6">
    <location>
        <begin position="64"/>
        <end position="162"/>
    </location>
</feature>
<evidence type="ECO:0000256" key="5">
    <source>
        <dbReference type="ARBA" id="ARBA00022825"/>
    </source>
</evidence>
<keyword evidence="4" id="KW-0378">Hydrolase</keyword>
<proteinExistence type="inferred from homology"/>
<dbReference type="InterPro" id="IPR045051">
    <property type="entry name" value="SBT"/>
</dbReference>
<keyword evidence="8" id="KW-1185">Reference proteome</keyword>
<dbReference type="Proteomes" id="UP001153555">
    <property type="component" value="Unassembled WGS sequence"/>
</dbReference>
<dbReference type="InterPro" id="IPR041469">
    <property type="entry name" value="Subtilisin-like_FN3"/>
</dbReference>
<evidence type="ECO:0000256" key="3">
    <source>
        <dbReference type="ARBA" id="ARBA00022729"/>
    </source>
</evidence>
<evidence type="ECO:0000313" key="8">
    <source>
        <dbReference type="Proteomes" id="UP001153555"/>
    </source>
</evidence>
<comment type="caution">
    <text evidence="7">The sequence shown here is derived from an EMBL/GenBank/DDBJ whole genome shotgun (WGS) entry which is preliminary data.</text>
</comment>
<gene>
    <name evidence="7" type="ORF">SHERM_19899</name>
</gene>
<keyword evidence="2 7" id="KW-0645">Protease</keyword>
<dbReference type="GO" id="GO:0006508">
    <property type="term" value="P:proteolysis"/>
    <property type="evidence" value="ECO:0007669"/>
    <property type="project" value="UniProtKB-KW"/>
</dbReference>